<dbReference type="Gene3D" id="3.40.225.10">
    <property type="entry name" value="Class II aldolase/adducin N-terminal domain"/>
    <property type="match status" value="1"/>
</dbReference>
<dbReference type="GO" id="GO:0019323">
    <property type="term" value="P:pentose catabolic process"/>
    <property type="evidence" value="ECO:0007669"/>
    <property type="project" value="TreeGrafter"/>
</dbReference>
<evidence type="ECO:0000256" key="1">
    <source>
        <dbReference type="ARBA" id="ARBA00022723"/>
    </source>
</evidence>
<dbReference type="Pfam" id="PF00596">
    <property type="entry name" value="Aldolase_II"/>
    <property type="match status" value="1"/>
</dbReference>
<proteinExistence type="predicted"/>
<name>A0A3B1C531_9ZZZZ</name>
<evidence type="ECO:0000259" key="3">
    <source>
        <dbReference type="SMART" id="SM01007"/>
    </source>
</evidence>
<dbReference type="InterPro" id="IPR001303">
    <property type="entry name" value="Aldolase_II/adducin_N"/>
</dbReference>
<accession>A0A3B1C531</accession>
<sequence>MKNERELRSDIVEVCKHIHAKGWISSTDGNVSARLRHDRILITPSGIHKGFMKTGDLIIVDNKGGHVSGKGKPSSEMMMHITCYDERPDIGAVVHAHPTLSVAFSVAGVKLAKCLLPEVVFTLGSIPTADYAPPATDEVPDSIKKYIKDFDAVILERHGSVTVGSDVFTAYNALERMEHVAEITYHARQLGSVEPLSGKQIARLQEIGEEQGWPKRKIIHDSCNECNACNKFSPQRNQTPVDPGCDNRGQVAKTMITNPSEEVMNMIVNEVVASMKS</sequence>
<dbReference type="AlphaFoldDB" id="A0A3B1C531"/>
<dbReference type="PANTHER" id="PTHR22789:SF0">
    <property type="entry name" value="3-OXO-TETRONATE 4-PHOSPHATE DECARBOXYLASE-RELATED"/>
    <property type="match status" value="1"/>
</dbReference>
<feature type="domain" description="Class II aldolase/adducin N-terminal" evidence="3">
    <location>
        <begin position="9"/>
        <end position="185"/>
    </location>
</feature>
<keyword evidence="2" id="KW-0456">Lyase</keyword>
<dbReference type="InterPro" id="IPR050197">
    <property type="entry name" value="Aldolase_class_II_sugar_metab"/>
</dbReference>
<reference evidence="4" key="1">
    <citation type="submission" date="2018-06" db="EMBL/GenBank/DDBJ databases">
        <authorList>
            <person name="Zhirakovskaya E."/>
        </authorList>
    </citation>
    <scope>NUCLEOTIDE SEQUENCE</scope>
</reference>
<dbReference type="InterPro" id="IPR036409">
    <property type="entry name" value="Aldolase_II/adducin_N_sf"/>
</dbReference>
<dbReference type="GO" id="GO:0046872">
    <property type="term" value="F:metal ion binding"/>
    <property type="evidence" value="ECO:0007669"/>
    <property type="project" value="UniProtKB-KW"/>
</dbReference>
<keyword evidence="1" id="KW-0479">Metal-binding</keyword>
<organism evidence="4">
    <name type="scientific">hydrothermal vent metagenome</name>
    <dbReference type="NCBI Taxonomy" id="652676"/>
    <lineage>
        <taxon>unclassified sequences</taxon>
        <taxon>metagenomes</taxon>
        <taxon>ecological metagenomes</taxon>
    </lineage>
</organism>
<evidence type="ECO:0000256" key="2">
    <source>
        <dbReference type="ARBA" id="ARBA00023239"/>
    </source>
</evidence>
<dbReference type="SUPFAM" id="SSF53639">
    <property type="entry name" value="AraD/HMP-PK domain-like"/>
    <property type="match status" value="1"/>
</dbReference>
<dbReference type="GO" id="GO:0005829">
    <property type="term" value="C:cytosol"/>
    <property type="evidence" value="ECO:0007669"/>
    <property type="project" value="TreeGrafter"/>
</dbReference>
<dbReference type="SMART" id="SM01007">
    <property type="entry name" value="Aldolase_II"/>
    <property type="match status" value="1"/>
</dbReference>
<protein>
    <submittedName>
        <fullName evidence="4">Ribulose-5-phosphate 4-epimerase and related epimerases and aldolases</fullName>
    </submittedName>
</protein>
<gene>
    <name evidence="4" type="ORF">MNBD_NITROSPINAE02-594</name>
</gene>
<evidence type="ECO:0000313" key="4">
    <source>
        <dbReference type="EMBL" id="VAX19154.1"/>
    </source>
</evidence>
<dbReference type="GO" id="GO:0016832">
    <property type="term" value="F:aldehyde-lyase activity"/>
    <property type="evidence" value="ECO:0007669"/>
    <property type="project" value="TreeGrafter"/>
</dbReference>
<dbReference type="PANTHER" id="PTHR22789">
    <property type="entry name" value="FUCULOSE PHOSPHATE ALDOLASE"/>
    <property type="match status" value="1"/>
</dbReference>
<dbReference type="EMBL" id="UOGE01000040">
    <property type="protein sequence ID" value="VAX19154.1"/>
    <property type="molecule type" value="Genomic_DNA"/>
</dbReference>